<accession>A0ABP0J4D1</accession>
<dbReference type="Proteomes" id="UP001642484">
    <property type="component" value="Unassembled WGS sequence"/>
</dbReference>
<dbReference type="EMBL" id="CAXAMN010004446">
    <property type="protein sequence ID" value="CAK9009185.1"/>
    <property type="molecule type" value="Genomic_DNA"/>
</dbReference>
<proteinExistence type="predicted"/>
<evidence type="ECO:0000313" key="2">
    <source>
        <dbReference type="EMBL" id="CAK9009185.1"/>
    </source>
</evidence>
<comment type="caution">
    <text evidence="2">The sequence shown here is derived from an EMBL/GenBank/DDBJ whole genome shotgun (WGS) entry which is preliminary data.</text>
</comment>
<name>A0ABP0J4D1_9DINO</name>
<feature type="region of interest" description="Disordered" evidence="1">
    <location>
        <begin position="129"/>
        <end position="149"/>
    </location>
</feature>
<organism evidence="2 3">
    <name type="scientific">Durusdinium trenchii</name>
    <dbReference type="NCBI Taxonomy" id="1381693"/>
    <lineage>
        <taxon>Eukaryota</taxon>
        <taxon>Sar</taxon>
        <taxon>Alveolata</taxon>
        <taxon>Dinophyceae</taxon>
        <taxon>Suessiales</taxon>
        <taxon>Symbiodiniaceae</taxon>
        <taxon>Durusdinium</taxon>
    </lineage>
</organism>
<keyword evidence="3" id="KW-1185">Reference proteome</keyword>
<reference evidence="2 3" key="1">
    <citation type="submission" date="2024-02" db="EMBL/GenBank/DDBJ databases">
        <authorList>
            <person name="Chen Y."/>
            <person name="Shah S."/>
            <person name="Dougan E. K."/>
            <person name="Thang M."/>
            <person name="Chan C."/>
        </authorList>
    </citation>
    <scope>NUCLEOTIDE SEQUENCE [LARGE SCALE GENOMIC DNA]</scope>
</reference>
<sequence length="149" mass="16424">MTGVSQKGAQHSLTCRLKSLDNCVLCLLAVATHSFRRFISVCEASRFDLLASKEVSEAKVAKAPVDDLEAQVVRIMKERGWSRKEACQFIDEGGLDMEAMQAEMNAPMDDAFRKLKEQGPPQWFVEAMTNAQEKAKQSPGTADGTAVEQ</sequence>
<protein>
    <submittedName>
        <fullName evidence="2">Uncharacterized protein</fullName>
    </submittedName>
</protein>
<evidence type="ECO:0000256" key="1">
    <source>
        <dbReference type="SAM" id="MobiDB-lite"/>
    </source>
</evidence>
<gene>
    <name evidence="2" type="ORF">CCMP2556_LOCUS9537</name>
</gene>
<evidence type="ECO:0000313" key="3">
    <source>
        <dbReference type="Proteomes" id="UP001642484"/>
    </source>
</evidence>